<keyword evidence="4" id="KW-1003">Cell membrane</keyword>
<dbReference type="PRINTS" id="PR00344">
    <property type="entry name" value="BCTRLSENSOR"/>
</dbReference>
<evidence type="ECO:0000259" key="14">
    <source>
        <dbReference type="PROSITE" id="PS50885"/>
    </source>
</evidence>
<dbReference type="CDD" id="cd06225">
    <property type="entry name" value="HAMP"/>
    <property type="match status" value="1"/>
</dbReference>
<feature type="domain" description="Histidine kinase" evidence="13">
    <location>
        <begin position="477"/>
        <end position="579"/>
    </location>
</feature>
<dbReference type="InterPro" id="IPR036890">
    <property type="entry name" value="HATPase_C_sf"/>
</dbReference>
<evidence type="ECO:0000259" key="13">
    <source>
        <dbReference type="PROSITE" id="PS50109"/>
    </source>
</evidence>
<accession>A0A927H6B5</accession>
<dbReference type="PANTHER" id="PTHR34220">
    <property type="entry name" value="SENSOR HISTIDINE KINASE YPDA"/>
    <property type="match status" value="1"/>
</dbReference>
<dbReference type="Gene3D" id="6.10.340.10">
    <property type="match status" value="1"/>
</dbReference>
<dbReference type="GO" id="GO:0000155">
    <property type="term" value="F:phosphorelay sensor kinase activity"/>
    <property type="evidence" value="ECO:0007669"/>
    <property type="project" value="InterPro"/>
</dbReference>
<evidence type="ECO:0000313" key="16">
    <source>
        <dbReference type="Proteomes" id="UP000632125"/>
    </source>
</evidence>
<evidence type="ECO:0000256" key="11">
    <source>
        <dbReference type="ARBA" id="ARBA00023136"/>
    </source>
</evidence>
<feature type="domain" description="HAMP" evidence="14">
    <location>
        <begin position="310"/>
        <end position="366"/>
    </location>
</feature>
<sequence>MARLKALYMNLRIKHKMFVLISVIMLVVAVLGIVVQRYAFDFYDQEIYEQSAKALRLSTLNIENELNKMEKLTFRLATDPTIQHYLRSIKSGQTDYDDYEARTTVRERMVDLGALDKYVLSAQLYDVYDNEYAVGANSITVGKDRLARFKESTAVNLGGNTWIAPAGNDKSLIAAREVRSFQQLNLDYIGTLALRIDMNKVFADFAKGINSNDARLIIMKNNEAVYPEASEFPIDRLTGLSGREGYKVIQTGGKKYFVTYVASSNTEWTYYTLIPFDSIFERVVKVKNTIIIIFIVLFIAILLVAVGFANGITEPIERLNAKMRRVQLGHFEYADEPNGRALAMDEAGQMHRNFRIMVERINDLIHENYIKQLTIRDTEFKALQAQINPHFLYNTLESINWSAKLSNQTHISQMVEALGSLLRTSLNLKEPLIPLSKELEIVNHYVTIQKYRFEERLDFHVNVPDKLLSARIPKLSLQPLVENAINYGLEQMIEACTIQIRAYVMDDMVCISVEDNGPGMEKPFLEQLLSGQVKPKGSGLGLKNIEDRIKLLYGEAYGLSVESAPNEGTKVILMLPYETRDSNV</sequence>
<name>A0A927H6B5_9BACL</name>
<dbReference type="EC" id="2.7.13.3" evidence="3"/>
<dbReference type="PROSITE" id="PS50885">
    <property type="entry name" value="HAMP"/>
    <property type="match status" value="1"/>
</dbReference>
<dbReference type="RefSeq" id="WP_190862214.1">
    <property type="nucleotide sequence ID" value="NZ_JACXIY010000016.1"/>
</dbReference>
<dbReference type="InterPro" id="IPR050640">
    <property type="entry name" value="Bact_2-comp_sensor_kinase"/>
</dbReference>
<evidence type="ECO:0000256" key="9">
    <source>
        <dbReference type="ARBA" id="ARBA00022840"/>
    </source>
</evidence>
<gene>
    <name evidence="15" type="ORF">IDH41_14565</name>
</gene>
<comment type="catalytic activity">
    <reaction evidence="1">
        <text>ATP + protein L-histidine = ADP + protein N-phospho-L-histidine.</text>
        <dbReference type="EC" id="2.7.13.3"/>
    </reaction>
</comment>
<keyword evidence="10" id="KW-0902">Two-component regulatory system</keyword>
<dbReference type="GO" id="GO:0005524">
    <property type="term" value="F:ATP binding"/>
    <property type="evidence" value="ECO:0007669"/>
    <property type="project" value="UniProtKB-KW"/>
</dbReference>
<keyword evidence="7" id="KW-0547">Nucleotide-binding</keyword>
<dbReference type="InterPro" id="IPR004358">
    <property type="entry name" value="Sig_transdc_His_kin-like_C"/>
</dbReference>
<dbReference type="SUPFAM" id="SSF55874">
    <property type="entry name" value="ATPase domain of HSP90 chaperone/DNA topoisomerase II/histidine kinase"/>
    <property type="match status" value="1"/>
</dbReference>
<evidence type="ECO:0000256" key="3">
    <source>
        <dbReference type="ARBA" id="ARBA00012438"/>
    </source>
</evidence>
<comment type="caution">
    <text evidence="15">The sequence shown here is derived from an EMBL/GenBank/DDBJ whole genome shotgun (WGS) entry which is preliminary data.</text>
</comment>
<dbReference type="InterPro" id="IPR005467">
    <property type="entry name" value="His_kinase_dom"/>
</dbReference>
<dbReference type="InterPro" id="IPR003594">
    <property type="entry name" value="HATPase_dom"/>
</dbReference>
<protein>
    <recommendedName>
        <fullName evidence="3">histidine kinase</fullName>
        <ecNumber evidence="3">2.7.13.3</ecNumber>
    </recommendedName>
</protein>
<dbReference type="Proteomes" id="UP000632125">
    <property type="component" value="Unassembled WGS sequence"/>
</dbReference>
<evidence type="ECO:0000256" key="5">
    <source>
        <dbReference type="ARBA" id="ARBA00022553"/>
    </source>
</evidence>
<keyword evidence="5" id="KW-0597">Phosphoprotein</keyword>
<dbReference type="Pfam" id="PF02518">
    <property type="entry name" value="HATPase_c"/>
    <property type="match status" value="1"/>
</dbReference>
<feature type="transmembrane region" description="Helical" evidence="12">
    <location>
        <begin position="290"/>
        <end position="313"/>
    </location>
</feature>
<keyword evidence="9" id="KW-0067">ATP-binding</keyword>
<reference evidence="15" key="1">
    <citation type="submission" date="2020-09" db="EMBL/GenBank/DDBJ databases">
        <title>A novel bacterium of genus Paenibacillus, isolated from South China Sea.</title>
        <authorList>
            <person name="Huang H."/>
            <person name="Mo K."/>
            <person name="Hu Y."/>
        </authorList>
    </citation>
    <scope>NUCLEOTIDE SEQUENCE</scope>
    <source>
        <strain evidence="15">IB182493</strain>
    </source>
</reference>
<comment type="subcellular location">
    <subcellularLocation>
        <location evidence="2">Cell membrane</location>
        <topology evidence="2">Multi-pass membrane protein</topology>
    </subcellularLocation>
</comment>
<dbReference type="GO" id="GO:0005886">
    <property type="term" value="C:plasma membrane"/>
    <property type="evidence" value="ECO:0007669"/>
    <property type="project" value="UniProtKB-SubCell"/>
</dbReference>
<dbReference type="InterPro" id="IPR003660">
    <property type="entry name" value="HAMP_dom"/>
</dbReference>
<evidence type="ECO:0000256" key="7">
    <source>
        <dbReference type="ARBA" id="ARBA00022741"/>
    </source>
</evidence>
<keyword evidence="6" id="KW-0808">Transferase</keyword>
<keyword evidence="12" id="KW-0812">Transmembrane</keyword>
<dbReference type="SMART" id="SM00304">
    <property type="entry name" value="HAMP"/>
    <property type="match status" value="1"/>
</dbReference>
<proteinExistence type="predicted"/>
<dbReference type="Gene3D" id="3.30.565.10">
    <property type="entry name" value="Histidine kinase-like ATPase, C-terminal domain"/>
    <property type="match status" value="1"/>
</dbReference>
<evidence type="ECO:0000256" key="8">
    <source>
        <dbReference type="ARBA" id="ARBA00022777"/>
    </source>
</evidence>
<evidence type="ECO:0000256" key="4">
    <source>
        <dbReference type="ARBA" id="ARBA00022475"/>
    </source>
</evidence>
<dbReference type="PROSITE" id="PS50109">
    <property type="entry name" value="HIS_KIN"/>
    <property type="match status" value="1"/>
</dbReference>
<keyword evidence="16" id="KW-1185">Reference proteome</keyword>
<evidence type="ECO:0000313" key="15">
    <source>
        <dbReference type="EMBL" id="MBD2869810.1"/>
    </source>
</evidence>
<keyword evidence="11 12" id="KW-0472">Membrane</keyword>
<evidence type="ECO:0000256" key="12">
    <source>
        <dbReference type="SAM" id="Phobius"/>
    </source>
</evidence>
<dbReference type="AlphaFoldDB" id="A0A927H6B5"/>
<dbReference type="EMBL" id="JACXIY010000016">
    <property type="protein sequence ID" value="MBD2869810.1"/>
    <property type="molecule type" value="Genomic_DNA"/>
</dbReference>
<keyword evidence="8 15" id="KW-0418">Kinase</keyword>
<dbReference type="SMART" id="SM00387">
    <property type="entry name" value="HATPase_c"/>
    <property type="match status" value="1"/>
</dbReference>
<dbReference type="InterPro" id="IPR010559">
    <property type="entry name" value="Sig_transdc_His_kin_internal"/>
</dbReference>
<evidence type="ECO:0000256" key="2">
    <source>
        <dbReference type="ARBA" id="ARBA00004651"/>
    </source>
</evidence>
<evidence type="ECO:0000256" key="6">
    <source>
        <dbReference type="ARBA" id="ARBA00022679"/>
    </source>
</evidence>
<keyword evidence="12" id="KW-1133">Transmembrane helix</keyword>
<dbReference type="Pfam" id="PF06580">
    <property type="entry name" value="His_kinase"/>
    <property type="match status" value="1"/>
</dbReference>
<evidence type="ECO:0000256" key="10">
    <source>
        <dbReference type="ARBA" id="ARBA00023012"/>
    </source>
</evidence>
<evidence type="ECO:0000256" key="1">
    <source>
        <dbReference type="ARBA" id="ARBA00000085"/>
    </source>
</evidence>
<organism evidence="15 16">
    <name type="scientific">Paenibacillus arenilitoris</name>
    <dbReference type="NCBI Taxonomy" id="2772299"/>
    <lineage>
        <taxon>Bacteria</taxon>
        <taxon>Bacillati</taxon>
        <taxon>Bacillota</taxon>
        <taxon>Bacilli</taxon>
        <taxon>Bacillales</taxon>
        <taxon>Paenibacillaceae</taxon>
        <taxon>Paenibacillus</taxon>
    </lineage>
</organism>
<dbReference type="PANTHER" id="PTHR34220:SF7">
    <property type="entry name" value="SENSOR HISTIDINE KINASE YPDA"/>
    <property type="match status" value="1"/>
</dbReference>